<dbReference type="RefSeq" id="WP_227569367.1">
    <property type="nucleotide sequence ID" value="NZ_CP101988.1"/>
</dbReference>
<dbReference type="SUPFAM" id="SSF53254">
    <property type="entry name" value="Phosphoglycerate mutase-like"/>
    <property type="match status" value="1"/>
</dbReference>
<dbReference type="InterPro" id="IPR029033">
    <property type="entry name" value="His_PPase_superfam"/>
</dbReference>
<reference evidence="1 2" key="1">
    <citation type="submission" date="2022-07" db="EMBL/GenBank/DDBJ databases">
        <title>Novel species in genus cellulomonas.</title>
        <authorList>
            <person name="Ye L."/>
        </authorList>
    </citation>
    <scope>NUCLEOTIDE SEQUENCE [LARGE SCALE GENOMIC DNA]</scope>
    <source>
        <strain evidence="2">zg-Y338</strain>
    </source>
</reference>
<dbReference type="Proteomes" id="UP001316189">
    <property type="component" value="Chromosome"/>
</dbReference>
<name>A0ABY5KU36_9CELL</name>
<gene>
    <name evidence="1" type="ORF">NP064_09330</name>
</gene>
<protein>
    <submittedName>
        <fullName evidence="1">Histidine phosphatase family protein</fullName>
    </submittedName>
</protein>
<evidence type="ECO:0000313" key="1">
    <source>
        <dbReference type="EMBL" id="UUI74042.1"/>
    </source>
</evidence>
<dbReference type="SMART" id="SM00855">
    <property type="entry name" value="PGAM"/>
    <property type="match status" value="1"/>
</dbReference>
<evidence type="ECO:0000313" key="2">
    <source>
        <dbReference type="Proteomes" id="UP001316189"/>
    </source>
</evidence>
<organism evidence="1 2">
    <name type="scientific">Cellulomonas chengniuliangii</name>
    <dbReference type="NCBI Taxonomy" id="2968084"/>
    <lineage>
        <taxon>Bacteria</taxon>
        <taxon>Bacillati</taxon>
        <taxon>Actinomycetota</taxon>
        <taxon>Actinomycetes</taxon>
        <taxon>Micrococcales</taxon>
        <taxon>Cellulomonadaceae</taxon>
        <taxon>Cellulomonas</taxon>
    </lineage>
</organism>
<keyword evidence="2" id="KW-1185">Reference proteome</keyword>
<dbReference type="CDD" id="cd07067">
    <property type="entry name" value="HP_PGM_like"/>
    <property type="match status" value="1"/>
</dbReference>
<dbReference type="EMBL" id="CP101988">
    <property type="protein sequence ID" value="UUI74042.1"/>
    <property type="molecule type" value="Genomic_DNA"/>
</dbReference>
<dbReference type="PANTHER" id="PTHR47623">
    <property type="entry name" value="OS09G0287300 PROTEIN"/>
    <property type="match status" value="1"/>
</dbReference>
<dbReference type="PANTHER" id="PTHR47623:SF1">
    <property type="entry name" value="OS09G0287300 PROTEIN"/>
    <property type="match status" value="1"/>
</dbReference>
<proteinExistence type="predicted"/>
<dbReference type="InterPro" id="IPR013078">
    <property type="entry name" value="His_Pase_superF_clade-1"/>
</dbReference>
<accession>A0ABY5KU36</accession>
<sequence length="172" mass="18182">MNAPAPRRLVLLRHAKAEHGQLEDLMRPLALAGRQQAGGVGASLSREGLVPEHVVCSGAVRTRQTWDLARAALTGAPETVDVNDDLYLAGVRQVLEILRGVRDDVSTVLVVGHEPVMSQTAATLAGPGSDEAVLDRVRLGVPTASYSVLETDAAWSGLEPDAARLLRLVTPA</sequence>
<dbReference type="Gene3D" id="3.40.50.1240">
    <property type="entry name" value="Phosphoglycerate mutase-like"/>
    <property type="match status" value="1"/>
</dbReference>